<reference evidence="1 2" key="1">
    <citation type="submission" date="2015-09" db="EMBL/GenBank/DDBJ databases">
        <title>Identification and resolution of microdiversity through metagenomic sequencing of parallel consortia.</title>
        <authorList>
            <person name="Nelson W.C."/>
            <person name="Romine M.F."/>
            <person name="Lindemann S.R."/>
        </authorList>
    </citation>
    <scope>NUCLEOTIDE SEQUENCE [LARGE SCALE GENOMIC DNA]</scope>
    <source>
        <strain evidence="1">HL-55</strain>
    </source>
</reference>
<protein>
    <submittedName>
        <fullName evidence="1">Uncharacterized protein</fullName>
    </submittedName>
</protein>
<accession>A0A0P8CWS8</accession>
<evidence type="ECO:0000313" key="1">
    <source>
        <dbReference type="EMBL" id="KPQ28013.1"/>
    </source>
</evidence>
<comment type="caution">
    <text evidence="1">The sequence shown here is derived from an EMBL/GenBank/DDBJ whole genome shotgun (WGS) entry which is preliminary data.</text>
</comment>
<gene>
    <name evidence="1" type="ORF">HLUCCX14_12615</name>
</gene>
<dbReference type="AlphaFoldDB" id="A0A0P8CWS8"/>
<proteinExistence type="predicted"/>
<evidence type="ECO:0000313" key="2">
    <source>
        <dbReference type="Proteomes" id="UP000050416"/>
    </source>
</evidence>
<dbReference type="EMBL" id="LJZQ01000020">
    <property type="protein sequence ID" value="KPQ28013.1"/>
    <property type="molecule type" value="Genomic_DNA"/>
</dbReference>
<dbReference type="Proteomes" id="UP000050416">
    <property type="component" value="Unassembled WGS sequence"/>
</dbReference>
<sequence>MSQAQTSLRFQIMSGISLSRSGAEAAEAALCPVVSSEARLKRVAEAVAPTHPDHFR</sequence>
<organism evidence="1 2">
    <name type="scientific">Marinobacter excellens HL-55</name>
    <dbReference type="NCBI Taxonomy" id="1305731"/>
    <lineage>
        <taxon>Bacteria</taxon>
        <taxon>Pseudomonadati</taxon>
        <taxon>Pseudomonadota</taxon>
        <taxon>Gammaproteobacteria</taxon>
        <taxon>Pseudomonadales</taxon>
        <taxon>Marinobacteraceae</taxon>
        <taxon>Marinobacter</taxon>
    </lineage>
</organism>
<name>A0A0P8CWS8_9GAMM</name>